<comment type="caution">
    <text evidence="4">The sequence shown here is derived from an EMBL/GenBank/DDBJ whole genome shotgun (WGS) entry which is preliminary data.</text>
</comment>
<dbReference type="RefSeq" id="WP_127766835.1">
    <property type="nucleotide sequence ID" value="NZ_SADE01000003.1"/>
</dbReference>
<reference evidence="5" key="1">
    <citation type="submission" date="2019-01" db="EMBL/GenBank/DDBJ databases">
        <title>Gri0909 isolated from a small marine red alga.</title>
        <authorList>
            <person name="Kim J."/>
            <person name="Jeong S.E."/>
            <person name="Jeon C.O."/>
        </authorList>
    </citation>
    <scope>NUCLEOTIDE SEQUENCE [LARGE SCALE GENOMIC DNA]</scope>
    <source>
        <strain evidence="5">Gri0909</strain>
    </source>
</reference>
<organism evidence="4 5">
    <name type="scientific">Hwanghaeella grinnelliae</name>
    <dbReference type="NCBI Taxonomy" id="2500179"/>
    <lineage>
        <taxon>Bacteria</taxon>
        <taxon>Pseudomonadati</taxon>
        <taxon>Pseudomonadota</taxon>
        <taxon>Alphaproteobacteria</taxon>
        <taxon>Rhodospirillales</taxon>
        <taxon>Rhodospirillaceae</taxon>
        <taxon>Hwanghaeella</taxon>
    </lineage>
</organism>
<feature type="region of interest" description="Disordered" evidence="3">
    <location>
        <begin position="121"/>
        <end position="141"/>
    </location>
</feature>
<evidence type="ECO:0000256" key="1">
    <source>
        <dbReference type="ARBA" id="ARBA00005953"/>
    </source>
</evidence>
<name>A0A437QJY5_9PROT</name>
<dbReference type="PANTHER" id="PTHR31793">
    <property type="entry name" value="4-HYDROXYBENZOYL-COA THIOESTERASE FAMILY MEMBER"/>
    <property type="match status" value="1"/>
</dbReference>
<dbReference type="OrthoDB" id="9799036at2"/>
<dbReference type="AlphaFoldDB" id="A0A437QJY5"/>
<accession>A0A437QJY5</accession>
<keyword evidence="5" id="KW-1185">Reference proteome</keyword>
<evidence type="ECO:0000313" key="4">
    <source>
        <dbReference type="EMBL" id="RVU34732.1"/>
    </source>
</evidence>
<dbReference type="EMBL" id="SADE01000003">
    <property type="protein sequence ID" value="RVU34732.1"/>
    <property type="molecule type" value="Genomic_DNA"/>
</dbReference>
<proteinExistence type="inferred from homology"/>
<evidence type="ECO:0000313" key="5">
    <source>
        <dbReference type="Proteomes" id="UP000287447"/>
    </source>
</evidence>
<dbReference type="Gene3D" id="3.10.129.10">
    <property type="entry name" value="Hotdog Thioesterase"/>
    <property type="match status" value="1"/>
</dbReference>
<dbReference type="InterPro" id="IPR029069">
    <property type="entry name" value="HotDog_dom_sf"/>
</dbReference>
<protein>
    <submittedName>
        <fullName evidence="4">Acyl-CoA thioesterase</fullName>
    </submittedName>
</protein>
<comment type="similarity">
    <text evidence="1">Belongs to the 4-hydroxybenzoyl-CoA thioesterase family.</text>
</comment>
<dbReference type="GO" id="GO:0047617">
    <property type="term" value="F:fatty acyl-CoA hydrolase activity"/>
    <property type="evidence" value="ECO:0007669"/>
    <property type="project" value="TreeGrafter"/>
</dbReference>
<dbReference type="Proteomes" id="UP000287447">
    <property type="component" value="Unassembled WGS sequence"/>
</dbReference>
<evidence type="ECO:0000256" key="2">
    <source>
        <dbReference type="ARBA" id="ARBA00022801"/>
    </source>
</evidence>
<dbReference type="PANTHER" id="PTHR31793:SF27">
    <property type="entry name" value="NOVEL THIOESTERASE SUPERFAMILY DOMAIN AND SAPOSIN A-TYPE DOMAIN CONTAINING PROTEIN (0610012H03RIK)"/>
    <property type="match status" value="1"/>
</dbReference>
<keyword evidence="2" id="KW-0378">Hydrolase</keyword>
<dbReference type="CDD" id="cd00586">
    <property type="entry name" value="4HBT"/>
    <property type="match status" value="1"/>
</dbReference>
<evidence type="ECO:0000256" key="3">
    <source>
        <dbReference type="SAM" id="MobiDB-lite"/>
    </source>
</evidence>
<dbReference type="SUPFAM" id="SSF54637">
    <property type="entry name" value="Thioesterase/thiol ester dehydrase-isomerase"/>
    <property type="match status" value="1"/>
</dbReference>
<sequence>MSETDVKSEYPSWVVEKLRYNDTDRQGHVNNAVFATMLEAGRVSFLYNPDNPIVEPGGSFVIARLELDFKAEMNWPGIVDVGTRVKKVGSSSCVLEQIIVQNGVVCGHAVTIMVQMDDETRKSKPLSDTMKARLEALKQPE</sequence>
<gene>
    <name evidence="4" type="ORF">EOI86_17930</name>
</gene>
<dbReference type="InterPro" id="IPR050563">
    <property type="entry name" value="4-hydroxybenzoyl-CoA_TE"/>
</dbReference>
<dbReference type="Pfam" id="PF13279">
    <property type="entry name" value="4HBT_2"/>
    <property type="match status" value="1"/>
</dbReference>
<feature type="compositionally biased region" description="Basic and acidic residues" evidence="3">
    <location>
        <begin position="130"/>
        <end position="141"/>
    </location>
</feature>